<evidence type="ECO:0000259" key="2">
    <source>
        <dbReference type="Pfam" id="PF01370"/>
    </source>
</evidence>
<dbReference type="Proteomes" id="UP000541444">
    <property type="component" value="Unassembled WGS sequence"/>
</dbReference>
<dbReference type="PANTHER" id="PTHR10366">
    <property type="entry name" value="NAD DEPENDENT EPIMERASE/DEHYDRATASE"/>
    <property type="match status" value="1"/>
</dbReference>
<keyword evidence="1" id="KW-0560">Oxidoreductase</keyword>
<keyword evidence="4" id="KW-1185">Reference proteome</keyword>
<dbReference type="InterPro" id="IPR036291">
    <property type="entry name" value="NAD(P)-bd_dom_sf"/>
</dbReference>
<evidence type="ECO:0000313" key="3">
    <source>
        <dbReference type="EMBL" id="KAF6171566.1"/>
    </source>
</evidence>
<dbReference type="Gene3D" id="3.40.50.720">
    <property type="entry name" value="NAD(P)-binding Rossmann-like Domain"/>
    <property type="match status" value="1"/>
</dbReference>
<dbReference type="EMBL" id="JACGCM010000479">
    <property type="protein sequence ID" value="KAF6171566.1"/>
    <property type="molecule type" value="Genomic_DNA"/>
</dbReference>
<dbReference type="FunFam" id="3.40.50.720:FF:000382">
    <property type="entry name" value="NAD(P)-binding Rossmann-fold superfamily protein"/>
    <property type="match status" value="1"/>
</dbReference>
<dbReference type="InterPro" id="IPR050425">
    <property type="entry name" value="NAD(P)_dehydrat-like"/>
</dbReference>
<dbReference type="SUPFAM" id="SSF51735">
    <property type="entry name" value="NAD(P)-binding Rossmann-fold domains"/>
    <property type="match status" value="1"/>
</dbReference>
<sequence length="339" mass="38235">MRSYSKLVFQREREEDTMSEKEKERVCVTGAGGFQATWVVKLLLSKGYIVHGTVRDTSDDKNAHLKSLENASENLKLFKADLLDYESLCAAFEGCTGVFHVASPVPFGTVTNPEVELIQPAVMGTLNVLRACSEAKIKRVVVVSSIVAMLFNPNWPEDQLMDESSWSDKEQCKKIENWYSLAKTEAESQAFEYAKRSGLDMVTVCPAIIFGPMLQPNVNATSLYIPEIMKGGIDPVTDASFPNVDVRDVAEALLLVYTKPETEGRYICLAHTTTRQELAVKLKSIYPNYKYPEKYTLADTKYTLTSEKLQKLGWKFRSLEETLVDSVECYQEKRVLDKM</sequence>
<accession>A0A7J7NWJ5</accession>
<name>A0A7J7NWJ5_9MAGN</name>
<dbReference type="Pfam" id="PF01370">
    <property type="entry name" value="Epimerase"/>
    <property type="match status" value="1"/>
</dbReference>
<reference evidence="3 4" key="1">
    <citation type="journal article" date="2020" name="IScience">
        <title>Genome Sequencing of the Endangered Kingdonia uniflora (Circaeasteraceae, Ranunculales) Reveals Potential Mechanisms of Evolutionary Specialization.</title>
        <authorList>
            <person name="Sun Y."/>
            <person name="Deng T."/>
            <person name="Zhang A."/>
            <person name="Moore M.J."/>
            <person name="Landis J.B."/>
            <person name="Lin N."/>
            <person name="Zhang H."/>
            <person name="Zhang X."/>
            <person name="Huang J."/>
            <person name="Zhang X."/>
            <person name="Sun H."/>
            <person name="Wang H."/>
        </authorList>
    </citation>
    <scope>NUCLEOTIDE SEQUENCE [LARGE SCALE GENOMIC DNA]</scope>
    <source>
        <strain evidence="3">TB1705</strain>
        <tissue evidence="3">Leaf</tissue>
    </source>
</reference>
<protein>
    <recommendedName>
        <fullName evidence="2">NAD-dependent epimerase/dehydratase domain-containing protein</fullName>
    </recommendedName>
</protein>
<organism evidence="3 4">
    <name type="scientific">Kingdonia uniflora</name>
    <dbReference type="NCBI Taxonomy" id="39325"/>
    <lineage>
        <taxon>Eukaryota</taxon>
        <taxon>Viridiplantae</taxon>
        <taxon>Streptophyta</taxon>
        <taxon>Embryophyta</taxon>
        <taxon>Tracheophyta</taxon>
        <taxon>Spermatophyta</taxon>
        <taxon>Magnoliopsida</taxon>
        <taxon>Ranunculales</taxon>
        <taxon>Circaeasteraceae</taxon>
        <taxon>Kingdonia</taxon>
    </lineage>
</organism>
<evidence type="ECO:0000256" key="1">
    <source>
        <dbReference type="ARBA" id="ARBA00023002"/>
    </source>
</evidence>
<evidence type="ECO:0000313" key="4">
    <source>
        <dbReference type="Proteomes" id="UP000541444"/>
    </source>
</evidence>
<dbReference type="PANTHER" id="PTHR10366:SF819">
    <property type="entry name" value="REDUCTASE, PUTATIVE-RELATED"/>
    <property type="match status" value="1"/>
</dbReference>
<dbReference type="OrthoDB" id="2735536at2759"/>
<dbReference type="AlphaFoldDB" id="A0A7J7NWJ5"/>
<comment type="caution">
    <text evidence="3">The sequence shown here is derived from an EMBL/GenBank/DDBJ whole genome shotgun (WGS) entry which is preliminary data.</text>
</comment>
<dbReference type="GO" id="GO:0016616">
    <property type="term" value="F:oxidoreductase activity, acting on the CH-OH group of donors, NAD or NADP as acceptor"/>
    <property type="evidence" value="ECO:0007669"/>
    <property type="project" value="TreeGrafter"/>
</dbReference>
<dbReference type="CDD" id="cd08958">
    <property type="entry name" value="FR_SDR_e"/>
    <property type="match status" value="1"/>
</dbReference>
<dbReference type="InterPro" id="IPR001509">
    <property type="entry name" value="Epimerase_deHydtase"/>
</dbReference>
<feature type="domain" description="NAD-dependent epimerase/dehydratase" evidence="2">
    <location>
        <begin position="26"/>
        <end position="263"/>
    </location>
</feature>
<proteinExistence type="predicted"/>
<gene>
    <name evidence="3" type="ORF">GIB67_018090</name>
</gene>